<evidence type="ECO:0000259" key="3">
    <source>
        <dbReference type="PROSITE" id="PS50198"/>
    </source>
</evidence>
<dbReference type="InterPro" id="IPR000297">
    <property type="entry name" value="PPIase_PpiC"/>
</dbReference>
<dbReference type="InterPro" id="IPR046357">
    <property type="entry name" value="PPIase_dom_sf"/>
</dbReference>
<proteinExistence type="predicted"/>
<dbReference type="Gene3D" id="1.10.4030.10">
    <property type="entry name" value="Porin chaperone SurA, peptide-binding domain"/>
    <property type="match status" value="1"/>
</dbReference>
<dbReference type="RefSeq" id="WP_015904670.1">
    <property type="nucleotide sequence ID" value="NC_012108.1"/>
</dbReference>
<dbReference type="OrthoDB" id="14196at2"/>
<feature type="domain" description="PpiC" evidence="3">
    <location>
        <begin position="179"/>
        <end position="268"/>
    </location>
</feature>
<keyword evidence="2" id="KW-0413">Isomerase</keyword>
<organism evidence="4 5">
    <name type="scientific">Desulforapulum autotrophicum (strain ATCC 43914 / DSM 3382 / VKM B-1955 / HRM2)</name>
    <name type="common">Desulfobacterium autotrophicum</name>
    <dbReference type="NCBI Taxonomy" id="177437"/>
    <lineage>
        <taxon>Bacteria</taxon>
        <taxon>Pseudomonadati</taxon>
        <taxon>Thermodesulfobacteriota</taxon>
        <taxon>Desulfobacteria</taxon>
        <taxon>Desulfobacterales</taxon>
        <taxon>Desulfobacteraceae</taxon>
        <taxon>Desulforapulum</taxon>
    </lineage>
</organism>
<dbReference type="GO" id="GO:0003755">
    <property type="term" value="F:peptidyl-prolyl cis-trans isomerase activity"/>
    <property type="evidence" value="ECO:0007669"/>
    <property type="project" value="UniProtKB-KW"/>
</dbReference>
<dbReference type="InterPro" id="IPR027304">
    <property type="entry name" value="Trigger_fact/SurA_dom_sf"/>
</dbReference>
<sequence length="314" mass="35551">MITRKINFGLAIGVFTLFTLCGNVYAEIVDRIVAIVNEDIITLTELNTALRPYIDKIDSAGYTGDKKEKILFKLRTDMLSRMVDRKLTDQEVKKFNITVTDKEIDAAIERLKQAQLMTQEDLETALEKDGMTFADYREKMRLEIMRPKLINYSVKSKVIVTDKDIAAYYAEHQAEYAGVRKFRLSNILVSDESTAETVWNRLETGEDFKALAGELSKAPNAAEGGALGSFALDTLSDQLKVAIGKLEPGQYTNVIPTDQGFQIFFLDEIVESKGNALDEVKDEIQKKLYDSIVEKKFNSWLESLREKSLIKTML</sequence>
<dbReference type="PANTHER" id="PTHR47245">
    <property type="entry name" value="PEPTIDYLPROLYL ISOMERASE"/>
    <property type="match status" value="1"/>
</dbReference>
<dbReference type="SUPFAM" id="SSF54534">
    <property type="entry name" value="FKBP-like"/>
    <property type="match status" value="1"/>
</dbReference>
<keyword evidence="2" id="KW-0697">Rotamase</keyword>
<dbReference type="SUPFAM" id="SSF109998">
    <property type="entry name" value="Triger factor/SurA peptide-binding domain-like"/>
    <property type="match status" value="1"/>
</dbReference>
<evidence type="ECO:0000256" key="2">
    <source>
        <dbReference type="PROSITE-ProRule" id="PRU00278"/>
    </source>
</evidence>
<dbReference type="eggNOG" id="COG0760">
    <property type="taxonomic scope" value="Bacteria"/>
</dbReference>
<dbReference type="Pfam" id="PF09312">
    <property type="entry name" value="SurA_N"/>
    <property type="match status" value="1"/>
</dbReference>
<name>C0QJ94_DESAH</name>
<dbReference type="Pfam" id="PF13145">
    <property type="entry name" value="Rotamase_2"/>
    <property type="match status" value="1"/>
</dbReference>
<evidence type="ECO:0000256" key="1">
    <source>
        <dbReference type="ARBA" id="ARBA00022764"/>
    </source>
</evidence>
<keyword evidence="1" id="KW-0574">Periplasm</keyword>
<evidence type="ECO:0000313" key="5">
    <source>
        <dbReference type="Proteomes" id="UP000000442"/>
    </source>
</evidence>
<reference evidence="4 5" key="1">
    <citation type="journal article" date="2009" name="Environ. Microbiol.">
        <title>Genome sequence of Desulfobacterium autotrophicum HRM2, a marine sulfate reducer oxidizing organic carbon completely to carbon dioxide.</title>
        <authorList>
            <person name="Strittmatter A.W."/>
            <person name="Liesegang H."/>
            <person name="Rabus R."/>
            <person name="Decker I."/>
            <person name="Amann J."/>
            <person name="Andres S."/>
            <person name="Henne A."/>
            <person name="Fricke W.F."/>
            <person name="Martinez-Arias R."/>
            <person name="Bartels D."/>
            <person name="Goesmann A."/>
            <person name="Krause L."/>
            <person name="Puehler A."/>
            <person name="Klenk H.P."/>
            <person name="Richter M."/>
            <person name="Schuler M."/>
            <person name="Gloeckner F.O."/>
            <person name="Meyerdierks A."/>
            <person name="Gottschalk G."/>
            <person name="Amann R."/>
        </authorList>
    </citation>
    <scope>NUCLEOTIDE SEQUENCE [LARGE SCALE GENOMIC DNA]</scope>
    <source>
        <strain evidence="5">ATCC 43914 / DSM 3382 / HRM2</strain>
    </source>
</reference>
<gene>
    <name evidence="4" type="primary">ppiD2</name>
    <name evidence="4" type="ordered locus">HRM2_28180</name>
</gene>
<keyword evidence="5" id="KW-1185">Reference proteome</keyword>
<dbReference type="STRING" id="177437.HRM2_28180"/>
<dbReference type="InterPro" id="IPR015391">
    <property type="entry name" value="SurA_N"/>
</dbReference>
<dbReference type="KEGG" id="dat:HRM2_28180"/>
<dbReference type="PANTHER" id="PTHR47245:SF2">
    <property type="entry name" value="PEPTIDYL-PROLYL CIS-TRANS ISOMERASE HP_0175-RELATED"/>
    <property type="match status" value="1"/>
</dbReference>
<dbReference type="AlphaFoldDB" id="C0QJ94"/>
<dbReference type="PROSITE" id="PS50198">
    <property type="entry name" value="PPIC_PPIASE_2"/>
    <property type="match status" value="1"/>
</dbReference>
<dbReference type="Proteomes" id="UP000000442">
    <property type="component" value="Chromosome"/>
</dbReference>
<dbReference type="InterPro" id="IPR050245">
    <property type="entry name" value="PrsA_foldase"/>
</dbReference>
<evidence type="ECO:0000313" key="4">
    <source>
        <dbReference type="EMBL" id="ACN15907.1"/>
    </source>
</evidence>
<dbReference type="Gene3D" id="3.10.50.40">
    <property type="match status" value="1"/>
</dbReference>
<protein>
    <submittedName>
        <fullName evidence="4">PpiD2</fullName>
    </submittedName>
</protein>
<accession>C0QJ94</accession>
<dbReference type="EMBL" id="CP001087">
    <property type="protein sequence ID" value="ACN15907.1"/>
    <property type="molecule type" value="Genomic_DNA"/>
</dbReference>
<dbReference type="HOGENOM" id="CLU_034646_5_0_7"/>